<evidence type="ECO:0000256" key="3">
    <source>
        <dbReference type="ARBA" id="ARBA00022840"/>
    </source>
</evidence>
<organism evidence="5 6">
    <name type="scientific">Kibdelosporangium banguiense</name>
    <dbReference type="NCBI Taxonomy" id="1365924"/>
    <lineage>
        <taxon>Bacteria</taxon>
        <taxon>Bacillati</taxon>
        <taxon>Actinomycetota</taxon>
        <taxon>Actinomycetes</taxon>
        <taxon>Pseudonocardiales</taxon>
        <taxon>Pseudonocardiaceae</taxon>
        <taxon>Kibdelosporangium</taxon>
    </lineage>
</organism>
<dbReference type="Gene3D" id="3.40.50.620">
    <property type="entry name" value="HUPs"/>
    <property type="match status" value="2"/>
</dbReference>
<dbReference type="SUPFAM" id="SSF52402">
    <property type="entry name" value="Adenine nucleotide alpha hydrolases-like"/>
    <property type="match status" value="2"/>
</dbReference>
<feature type="domain" description="UspA" evidence="4">
    <location>
        <begin position="147"/>
        <end position="285"/>
    </location>
</feature>
<dbReference type="RefSeq" id="WP_209645713.1">
    <property type="nucleotide sequence ID" value="NZ_JAGINW010000001.1"/>
</dbReference>
<comment type="caution">
    <text evidence="5">The sequence shown here is derived from an EMBL/GenBank/DDBJ whole genome shotgun (WGS) entry which is preliminary data.</text>
</comment>
<gene>
    <name evidence="5" type="ORF">JOF56_009178</name>
</gene>
<comment type="similarity">
    <text evidence="1">Belongs to the universal stress protein A family.</text>
</comment>
<dbReference type="InterPro" id="IPR006015">
    <property type="entry name" value="Universal_stress_UspA"/>
</dbReference>
<dbReference type="PANTHER" id="PTHR46268">
    <property type="entry name" value="STRESS RESPONSE PROTEIN NHAX"/>
    <property type="match status" value="1"/>
</dbReference>
<feature type="domain" description="UspA" evidence="4">
    <location>
        <begin position="1"/>
        <end position="139"/>
    </location>
</feature>
<proteinExistence type="inferred from homology"/>
<dbReference type="InterPro" id="IPR014729">
    <property type="entry name" value="Rossmann-like_a/b/a_fold"/>
</dbReference>
<evidence type="ECO:0000313" key="6">
    <source>
        <dbReference type="Proteomes" id="UP001519332"/>
    </source>
</evidence>
<dbReference type="InterPro" id="IPR006016">
    <property type="entry name" value="UspA"/>
</dbReference>
<dbReference type="EMBL" id="JAGINW010000001">
    <property type="protein sequence ID" value="MBP2328793.1"/>
    <property type="molecule type" value="Genomic_DNA"/>
</dbReference>
<evidence type="ECO:0000313" key="5">
    <source>
        <dbReference type="EMBL" id="MBP2328793.1"/>
    </source>
</evidence>
<reference evidence="5 6" key="1">
    <citation type="submission" date="2021-03" db="EMBL/GenBank/DDBJ databases">
        <title>Sequencing the genomes of 1000 actinobacteria strains.</title>
        <authorList>
            <person name="Klenk H.-P."/>
        </authorList>
    </citation>
    <scope>NUCLEOTIDE SEQUENCE [LARGE SCALE GENOMIC DNA]</scope>
    <source>
        <strain evidence="5 6">DSM 46670</strain>
    </source>
</reference>
<keyword evidence="6" id="KW-1185">Reference proteome</keyword>
<keyword evidence="3" id="KW-0067">ATP-binding</keyword>
<evidence type="ECO:0000259" key="4">
    <source>
        <dbReference type="Pfam" id="PF00582"/>
    </source>
</evidence>
<dbReference type="PANTHER" id="PTHR46268:SF27">
    <property type="entry name" value="UNIVERSAL STRESS PROTEIN RV2623"/>
    <property type="match status" value="1"/>
</dbReference>
<dbReference type="PRINTS" id="PR01438">
    <property type="entry name" value="UNVRSLSTRESS"/>
</dbReference>
<sequence length="288" mass="30524">MSKPIVVGVDGSTSAEHAVRWAAKQAAGRHVPLRLVHACMVIEAYTPVTLPVSVSEALAQQGREWLREAALLAKEAAPEVDLSTHLRSGPAAQRLIEESESAGLVVLGSRGLGGFTGLVIGSVAVALSTHGHCPIVVVRGEEDRAEKPVVVGVDGSATSEAAVAFAFEEASRLGVPLVALHAWSDLSLYMKFSLPPYGLTWTEAQDEQRRILDEGLAGWREKYRDVEVRLVVTADRPAHSLLEAARDAQLVVVGSRGRGGLKGMLLGSTSQALLHHAPCAVAVIRPHS</sequence>
<accession>A0ABS4TXP1</accession>
<evidence type="ECO:0000256" key="2">
    <source>
        <dbReference type="ARBA" id="ARBA00022741"/>
    </source>
</evidence>
<name>A0ABS4TXP1_9PSEU</name>
<keyword evidence="2" id="KW-0547">Nucleotide-binding</keyword>
<protein>
    <submittedName>
        <fullName evidence="5">Nucleotide-binding universal stress UspA family protein</fullName>
    </submittedName>
</protein>
<evidence type="ECO:0000256" key="1">
    <source>
        <dbReference type="ARBA" id="ARBA00008791"/>
    </source>
</evidence>
<dbReference type="Proteomes" id="UP001519332">
    <property type="component" value="Unassembled WGS sequence"/>
</dbReference>
<dbReference type="Pfam" id="PF00582">
    <property type="entry name" value="Usp"/>
    <property type="match status" value="2"/>
</dbReference>